<dbReference type="GeneID" id="78402005"/>
<dbReference type="Proteomes" id="UP000510643">
    <property type="component" value="Chromosome"/>
</dbReference>
<dbReference type="KEGG" id="efal:FH779_11060"/>
<reference evidence="1 2" key="1">
    <citation type="submission" date="2019-06" db="EMBL/GenBank/DDBJ databases">
        <title>Emergence of pandrug resistant Empedobacter falsenii in China.</title>
        <authorList>
            <person name="Dong N."/>
            <person name="Chen S."/>
            <person name="Zhang R."/>
        </authorList>
    </citation>
    <scope>NUCLEOTIDE SEQUENCE [LARGE SCALE GENOMIC DNA]</scope>
    <source>
        <strain evidence="1 2">1681-1</strain>
    </source>
</reference>
<dbReference type="EMBL" id="CP040908">
    <property type="protein sequence ID" value="QLL58597.1"/>
    <property type="molecule type" value="Genomic_DNA"/>
</dbReference>
<dbReference type="RefSeq" id="WP_180904729.1">
    <property type="nucleotide sequence ID" value="NZ_CP040908.1"/>
</dbReference>
<evidence type="ECO:0000313" key="1">
    <source>
        <dbReference type="EMBL" id="QLL58597.1"/>
    </source>
</evidence>
<gene>
    <name evidence="1" type="ORF">FH779_11060</name>
</gene>
<accession>A0A7H9DTR6</accession>
<evidence type="ECO:0000313" key="2">
    <source>
        <dbReference type="Proteomes" id="UP000510643"/>
    </source>
</evidence>
<proteinExistence type="predicted"/>
<sequence>MENLKNEFVVLFRELTDNELVDRFNQNVGNSSWNSARRCYVKTLFDELQYRNFDCATIERGNTFSLQHYVVLIENRLEYLDQT</sequence>
<name>A0A7H9DTR6_9FLAO</name>
<keyword evidence="2" id="KW-1185">Reference proteome</keyword>
<dbReference type="AlphaFoldDB" id="A0A7H9DTR6"/>
<organism evidence="1 2">
    <name type="scientific">Empedobacter falsenii</name>
    <dbReference type="NCBI Taxonomy" id="343874"/>
    <lineage>
        <taxon>Bacteria</taxon>
        <taxon>Pseudomonadati</taxon>
        <taxon>Bacteroidota</taxon>
        <taxon>Flavobacteriia</taxon>
        <taxon>Flavobacteriales</taxon>
        <taxon>Weeksellaceae</taxon>
        <taxon>Empedobacter</taxon>
    </lineage>
</organism>
<protein>
    <submittedName>
        <fullName evidence="1">Uncharacterized protein</fullName>
    </submittedName>
</protein>